<protein>
    <submittedName>
        <fullName evidence="2">Uncharacterized protein</fullName>
    </submittedName>
</protein>
<feature type="non-terminal residue" evidence="2">
    <location>
        <position position="31"/>
    </location>
</feature>
<feature type="region of interest" description="Disordered" evidence="1">
    <location>
        <begin position="1"/>
        <end position="31"/>
    </location>
</feature>
<dbReference type="AlphaFoldDB" id="A0A061RPQ3"/>
<proteinExistence type="predicted"/>
<accession>A0A061RPQ3</accession>
<dbReference type="EMBL" id="GBEZ01013207">
    <property type="protein sequence ID" value="JAC72754.1"/>
    <property type="molecule type" value="Transcribed_RNA"/>
</dbReference>
<reference evidence="2" key="1">
    <citation type="submission" date="2014-05" db="EMBL/GenBank/DDBJ databases">
        <title>The transcriptome of the halophilic microalga Tetraselmis sp. GSL018 isolated from the Great Salt Lake, Utah.</title>
        <authorList>
            <person name="Jinkerson R.E."/>
            <person name="D'Adamo S."/>
            <person name="Posewitz M.C."/>
        </authorList>
    </citation>
    <scope>NUCLEOTIDE SEQUENCE</scope>
    <source>
        <strain evidence="2">GSL018</strain>
    </source>
</reference>
<name>A0A061RPQ3_9CHLO</name>
<organism evidence="2">
    <name type="scientific">Tetraselmis sp. GSL018</name>
    <dbReference type="NCBI Taxonomy" id="582737"/>
    <lineage>
        <taxon>Eukaryota</taxon>
        <taxon>Viridiplantae</taxon>
        <taxon>Chlorophyta</taxon>
        <taxon>core chlorophytes</taxon>
        <taxon>Chlorodendrophyceae</taxon>
        <taxon>Chlorodendrales</taxon>
        <taxon>Chlorodendraceae</taxon>
        <taxon>Tetraselmis</taxon>
    </lineage>
</organism>
<evidence type="ECO:0000313" key="2">
    <source>
        <dbReference type="EMBL" id="JAC72754.1"/>
    </source>
</evidence>
<evidence type="ECO:0000256" key="1">
    <source>
        <dbReference type="SAM" id="MobiDB-lite"/>
    </source>
</evidence>
<gene>
    <name evidence="2" type="ORF">TSPGSL018_30561</name>
</gene>
<sequence length="31" mass="3389">MGKKRNSAATLAAERKSDAVEDFPVAKKQKL</sequence>